<dbReference type="EC" id="2.7.13.3" evidence="2"/>
<dbReference type="EMBL" id="ATMR01000034">
    <property type="protein sequence ID" value="EPR74439.1"/>
    <property type="molecule type" value="Genomic_DNA"/>
</dbReference>
<dbReference type="SUPFAM" id="SSF55874">
    <property type="entry name" value="ATPase domain of HSP90 chaperone/DNA topoisomerase II/histidine kinase"/>
    <property type="match status" value="1"/>
</dbReference>
<dbReference type="PATRIC" id="fig|641526.4.peg.536"/>
<dbReference type="InterPro" id="IPR009057">
    <property type="entry name" value="Homeodomain-like_sf"/>
</dbReference>
<sequence length="492" mass="55308">MADSMKSNIKNKDIKNLETSLEMIERNSDNLLHLVNEMLDLSKIESGNMDLQLVQSDVIPFLKYISESFNSYAEENGISLTVYSEIDSLIMGFDSNKLTSIVSNILSNAVKFTPEHGKIIVHINEITRKDQHALFIKIKDNGIGISKNDLPNVFNRFYQTDASTIRKHEGTGIGLALTKELVELMNGNINVKSTLEKGSEFSVTIPITRKASLSPKVQIEDVSNFPTLKTSVNQTIQLLDTNSELPLVLIIEDNIDVAHYLKTCLTDKYQTIHAVNGIEGIEMALENIPDIIICDVMMPGKDGFEVCATLKTDERSDHIPIIILTAKVTTEDRITGLSHGADAYLAKPFNKEELFTRLDQLVAIRQKLIHKIKNDGFKTILKNQTQDPKLQFLQKAINLIQTEINNSNFRSAELAKKLVISESQLYRKIKAITEKSTAVFIRSIRLQYAKELLTTTDKTVSEVAYEVGFNDPSWFSRAFKDEFGFPPSDTSK</sequence>
<dbReference type="GO" id="GO:0000155">
    <property type="term" value="F:phosphorelay sensor kinase activity"/>
    <property type="evidence" value="ECO:0007669"/>
    <property type="project" value="TreeGrafter"/>
</dbReference>
<evidence type="ECO:0000256" key="8">
    <source>
        <dbReference type="ARBA" id="ARBA00023012"/>
    </source>
</evidence>
<dbReference type="Proteomes" id="UP000014962">
    <property type="component" value="Unassembled WGS sequence"/>
</dbReference>
<dbReference type="eggNOG" id="COG5002">
    <property type="taxonomic scope" value="Bacteria"/>
</dbReference>
<dbReference type="CDD" id="cd16922">
    <property type="entry name" value="HATPase_EvgS-ArcB-TorS-like"/>
    <property type="match status" value="1"/>
</dbReference>
<evidence type="ECO:0000256" key="12">
    <source>
        <dbReference type="PROSITE-ProRule" id="PRU00169"/>
    </source>
</evidence>
<dbReference type="InterPro" id="IPR003594">
    <property type="entry name" value="HATPase_dom"/>
</dbReference>
<keyword evidence="5" id="KW-0547">Nucleotide-binding</keyword>
<evidence type="ECO:0000259" key="15">
    <source>
        <dbReference type="PROSITE" id="PS50110"/>
    </source>
</evidence>
<dbReference type="Gene3D" id="3.40.50.2300">
    <property type="match status" value="1"/>
</dbReference>
<dbReference type="PROSITE" id="PS00041">
    <property type="entry name" value="HTH_ARAC_FAMILY_1"/>
    <property type="match status" value="1"/>
</dbReference>
<dbReference type="Pfam" id="PF00072">
    <property type="entry name" value="Response_reg"/>
    <property type="match status" value="1"/>
</dbReference>
<feature type="domain" description="Histidine kinase" evidence="14">
    <location>
        <begin position="21"/>
        <end position="209"/>
    </location>
</feature>
<dbReference type="SUPFAM" id="SSF52172">
    <property type="entry name" value="CheY-like"/>
    <property type="match status" value="1"/>
</dbReference>
<comment type="catalytic activity">
    <reaction evidence="1">
        <text>ATP + protein L-histidine = ADP + protein N-phospho-L-histidine.</text>
        <dbReference type="EC" id="2.7.13.3"/>
    </reaction>
</comment>
<keyword evidence="10 16" id="KW-0238">DNA-binding</keyword>
<dbReference type="SMART" id="SM00387">
    <property type="entry name" value="HATPase_c"/>
    <property type="match status" value="1"/>
</dbReference>
<evidence type="ECO:0000313" key="17">
    <source>
        <dbReference type="Proteomes" id="UP000014962"/>
    </source>
</evidence>
<dbReference type="FunFam" id="3.30.565.10:FF:000037">
    <property type="entry name" value="Hybrid sensor histidine kinase/response regulator"/>
    <property type="match status" value="1"/>
</dbReference>
<evidence type="ECO:0000256" key="2">
    <source>
        <dbReference type="ARBA" id="ARBA00012438"/>
    </source>
</evidence>
<dbReference type="eggNOG" id="COG0745">
    <property type="taxonomic scope" value="Bacteria"/>
</dbReference>
<evidence type="ECO:0000256" key="10">
    <source>
        <dbReference type="ARBA" id="ARBA00023125"/>
    </source>
</evidence>
<dbReference type="InterPro" id="IPR011006">
    <property type="entry name" value="CheY-like_superfamily"/>
</dbReference>
<feature type="domain" description="HTH araC/xylS-type" evidence="13">
    <location>
        <begin position="394"/>
        <end position="492"/>
    </location>
</feature>
<dbReference type="InterPro" id="IPR001789">
    <property type="entry name" value="Sig_transdc_resp-reg_receiver"/>
</dbReference>
<dbReference type="Gene3D" id="3.30.565.10">
    <property type="entry name" value="Histidine kinase-like ATPase, C-terminal domain"/>
    <property type="match status" value="1"/>
</dbReference>
<dbReference type="Pfam" id="PF02518">
    <property type="entry name" value="HATPase_c"/>
    <property type="match status" value="1"/>
</dbReference>
<keyword evidence="4" id="KW-0808">Transferase</keyword>
<dbReference type="PRINTS" id="PR00344">
    <property type="entry name" value="BCTRLSENSOR"/>
</dbReference>
<evidence type="ECO:0000256" key="3">
    <source>
        <dbReference type="ARBA" id="ARBA00022553"/>
    </source>
</evidence>
<dbReference type="InterPro" id="IPR018060">
    <property type="entry name" value="HTH_AraC"/>
</dbReference>
<comment type="caution">
    <text evidence="16">The sequence shown here is derived from an EMBL/GenBank/DDBJ whole genome shotgun (WGS) entry which is preliminary data.</text>
</comment>
<dbReference type="InterPro" id="IPR005467">
    <property type="entry name" value="His_kinase_dom"/>
</dbReference>
<evidence type="ECO:0000313" key="16">
    <source>
        <dbReference type="EMBL" id="EPR74439.1"/>
    </source>
</evidence>
<evidence type="ECO:0000259" key="14">
    <source>
        <dbReference type="PROSITE" id="PS50109"/>
    </source>
</evidence>
<dbReference type="GO" id="GO:0043565">
    <property type="term" value="F:sequence-specific DNA binding"/>
    <property type="evidence" value="ECO:0007669"/>
    <property type="project" value="InterPro"/>
</dbReference>
<gene>
    <name evidence="16" type="ORF">ADIWIN_0540</name>
</gene>
<dbReference type="InterPro" id="IPR018062">
    <property type="entry name" value="HTH_AraC-typ_CS"/>
</dbReference>
<evidence type="ECO:0000256" key="4">
    <source>
        <dbReference type="ARBA" id="ARBA00022679"/>
    </source>
</evidence>
<feature type="domain" description="Response regulatory" evidence="15">
    <location>
        <begin position="247"/>
        <end position="362"/>
    </location>
</feature>
<evidence type="ECO:0000256" key="1">
    <source>
        <dbReference type="ARBA" id="ARBA00000085"/>
    </source>
</evidence>
<protein>
    <recommendedName>
        <fullName evidence="2">histidine kinase</fullName>
        <ecNumber evidence="2">2.7.13.3</ecNumber>
    </recommendedName>
</protein>
<dbReference type="PROSITE" id="PS01124">
    <property type="entry name" value="HTH_ARAC_FAMILY_2"/>
    <property type="match status" value="1"/>
</dbReference>
<evidence type="ECO:0000256" key="11">
    <source>
        <dbReference type="ARBA" id="ARBA00023163"/>
    </source>
</evidence>
<keyword evidence="11" id="KW-0804">Transcription</keyword>
<dbReference type="PANTHER" id="PTHR43547">
    <property type="entry name" value="TWO-COMPONENT HISTIDINE KINASE"/>
    <property type="match status" value="1"/>
</dbReference>
<dbReference type="PROSITE" id="PS50109">
    <property type="entry name" value="HIS_KIN"/>
    <property type="match status" value="1"/>
</dbReference>
<evidence type="ECO:0000256" key="9">
    <source>
        <dbReference type="ARBA" id="ARBA00023015"/>
    </source>
</evidence>
<dbReference type="PROSITE" id="PS50110">
    <property type="entry name" value="RESPONSE_REGULATORY"/>
    <property type="match status" value="1"/>
</dbReference>
<dbReference type="InterPro" id="IPR004358">
    <property type="entry name" value="Sig_transdc_His_kin-like_C"/>
</dbReference>
<evidence type="ECO:0000256" key="5">
    <source>
        <dbReference type="ARBA" id="ARBA00022741"/>
    </source>
</evidence>
<keyword evidence="9" id="KW-0805">Transcription regulation</keyword>
<dbReference type="GO" id="GO:0005524">
    <property type="term" value="F:ATP binding"/>
    <property type="evidence" value="ECO:0007669"/>
    <property type="project" value="UniProtKB-KW"/>
</dbReference>
<keyword evidence="3 12" id="KW-0597">Phosphoprotein</keyword>
<dbReference type="SMART" id="SM00342">
    <property type="entry name" value="HTH_ARAC"/>
    <property type="match status" value="1"/>
</dbReference>
<feature type="modified residue" description="4-aspartylphosphate" evidence="12">
    <location>
        <position position="295"/>
    </location>
</feature>
<dbReference type="SMART" id="SM00448">
    <property type="entry name" value="REC"/>
    <property type="match status" value="1"/>
</dbReference>
<evidence type="ECO:0000259" key="13">
    <source>
        <dbReference type="PROSITE" id="PS01124"/>
    </source>
</evidence>
<dbReference type="GO" id="GO:0003700">
    <property type="term" value="F:DNA-binding transcription factor activity"/>
    <property type="evidence" value="ECO:0007669"/>
    <property type="project" value="InterPro"/>
</dbReference>
<dbReference type="InterPro" id="IPR036890">
    <property type="entry name" value="HATPase_C_sf"/>
</dbReference>
<dbReference type="Pfam" id="PF12833">
    <property type="entry name" value="HTH_18"/>
    <property type="match status" value="1"/>
</dbReference>
<keyword evidence="8" id="KW-0902">Two-component regulatory system</keyword>
<accession>S7X5V7</accession>
<name>S7X5V7_9FLAO</name>
<keyword evidence="17" id="KW-1185">Reference proteome</keyword>
<keyword evidence="6" id="KW-0418">Kinase</keyword>
<keyword evidence="7" id="KW-0067">ATP-binding</keyword>
<reference evidence="16 17" key="1">
    <citation type="journal article" date="2013" name="Genome Announc.">
        <title>Draft Genome Sequence of Winogradskyella psychrotolerans RS-3T, Isolated from the Marine Transect of Kongsfjorden, Ny-Alesund, Svalbard, Arctic Ocean.</title>
        <authorList>
            <person name="Kumar Pinnaka A."/>
            <person name="Ara S."/>
            <person name="Singh A."/>
            <person name="Shivaji S."/>
        </authorList>
    </citation>
    <scope>NUCLEOTIDE SEQUENCE [LARGE SCALE GENOMIC DNA]</scope>
    <source>
        <strain evidence="16 17">RS-3</strain>
    </source>
</reference>
<dbReference type="AlphaFoldDB" id="S7X5V7"/>
<evidence type="ECO:0000256" key="7">
    <source>
        <dbReference type="ARBA" id="ARBA00022840"/>
    </source>
</evidence>
<dbReference type="Gene3D" id="1.10.10.60">
    <property type="entry name" value="Homeodomain-like"/>
    <property type="match status" value="1"/>
</dbReference>
<dbReference type="PANTHER" id="PTHR43547:SF2">
    <property type="entry name" value="HYBRID SIGNAL TRANSDUCTION HISTIDINE KINASE C"/>
    <property type="match status" value="1"/>
</dbReference>
<proteinExistence type="predicted"/>
<evidence type="ECO:0000256" key="6">
    <source>
        <dbReference type="ARBA" id="ARBA00022777"/>
    </source>
</evidence>
<dbReference type="SUPFAM" id="SSF46689">
    <property type="entry name" value="Homeodomain-like"/>
    <property type="match status" value="1"/>
</dbReference>
<dbReference type="STRING" id="641526.ADIWIN_0540"/>
<dbReference type="Gene3D" id="1.10.287.130">
    <property type="match status" value="1"/>
</dbReference>
<organism evidence="16 17">
    <name type="scientific">Winogradskyella psychrotolerans RS-3</name>
    <dbReference type="NCBI Taxonomy" id="641526"/>
    <lineage>
        <taxon>Bacteria</taxon>
        <taxon>Pseudomonadati</taxon>
        <taxon>Bacteroidota</taxon>
        <taxon>Flavobacteriia</taxon>
        <taxon>Flavobacteriales</taxon>
        <taxon>Flavobacteriaceae</taxon>
        <taxon>Winogradskyella</taxon>
    </lineage>
</organism>
<dbReference type="CDD" id="cd17574">
    <property type="entry name" value="REC_OmpR"/>
    <property type="match status" value="1"/>
</dbReference>
<dbReference type="OrthoDB" id="358279at2"/>